<dbReference type="PANTHER" id="PTHR44051:SF9">
    <property type="entry name" value="GLUTATHIONE S-TRANSFERASE 1"/>
    <property type="match status" value="1"/>
</dbReference>
<evidence type="ECO:0000259" key="6">
    <source>
        <dbReference type="PROSITE" id="PS50405"/>
    </source>
</evidence>
<sequence>MSGPKFTLHHLEKSRSTRIIWLLEELGLDYELTKYKRTSDMLAPPELAKIHPLGKAPVVTVTENGKTETLAESGAIIEYIIARYGKGKLAPKVEDSLYKDYLFWLHYTEGSVMSLIMMNLVFGQLPYQGPFLARPILHVVTAGARQQFLNPGLKNHFKFIDAELEKTGGKFLVGNSLTGADINFSFVVESVAAMGWINNYPNIKTYYASIKAHPAYKIAEEKGDPVDLSMFAK</sequence>
<comment type="similarity">
    <text evidence="1">Belongs to the GST superfamily.</text>
</comment>
<dbReference type="OMA" id="WIHFAES"/>
<keyword evidence="3" id="KW-0808">Transferase</keyword>
<dbReference type="SUPFAM" id="SSF52833">
    <property type="entry name" value="Thioredoxin-like"/>
    <property type="match status" value="1"/>
</dbReference>
<evidence type="ECO:0000256" key="3">
    <source>
        <dbReference type="ARBA" id="ARBA00022679"/>
    </source>
</evidence>
<dbReference type="HOGENOM" id="CLU_011226_15_4_1"/>
<dbReference type="RefSeq" id="XP_014567451.1">
    <property type="nucleotide sequence ID" value="XM_014711965.1"/>
</dbReference>
<protein>
    <recommendedName>
        <fullName evidence="2">glutathione transferase</fullName>
        <ecNumber evidence="2">2.5.1.18</ecNumber>
    </recommendedName>
</protein>
<organism evidence="7 8">
    <name type="scientific">Mixia osmundae (strain CBS 9802 / IAM 14324 / JCM 22182 / KY 12970)</name>
    <dbReference type="NCBI Taxonomy" id="764103"/>
    <lineage>
        <taxon>Eukaryota</taxon>
        <taxon>Fungi</taxon>
        <taxon>Dikarya</taxon>
        <taxon>Basidiomycota</taxon>
        <taxon>Pucciniomycotina</taxon>
        <taxon>Mixiomycetes</taxon>
        <taxon>Mixiales</taxon>
        <taxon>Mixiaceae</taxon>
        <taxon>Mixia</taxon>
    </lineage>
</organism>
<dbReference type="SUPFAM" id="SSF47616">
    <property type="entry name" value="GST C-terminal domain-like"/>
    <property type="match status" value="1"/>
</dbReference>
<comment type="caution">
    <text evidence="7">The sequence shown here is derived from an EMBL/GenBank/DDBJ whole genome shotgun (WGS) entry which is preliminary data.</text>
</comment>
<dbReference type="Proteomes" id="UP000009131">
    <property type="component" value="Unassembled WGS sequence"/>
</dbReference>
<evidence type="ECO:0000256" key="4">
    <source>
        <dbReference type="ARBA" id="ARBA00047960"/>
    </source>
</evidence>
<dbReference type="STRING" id="764103.G7E0Z4"/>
<dbReference type="Gene3D" id="1.20.1050.10">
    <property type="match status" value="1"/>
</dbReference>
<accession>G7E0Z4</accession>
<name>G7E0Z4_MIXOS</name>
<dbReference type="InterPro" id="IPR036282">
    <property type="entry name" value="Glutathione-S-Trfase_C_sf"/>
</dbReference>
<dbReference type="CDD" id="cd03189">
    <property type="entry name" value="GST_C_GTT1_like"/>
    <property type="match status" value="1"/>
</dbReference>
<dbReference type="Gene3D" id="3.40.30.10">
    <property type="entry name" value="Glutaredoxin"/>
    <property type="match status" value="1"/>
</dbReference>
<gene>
    <name evidence="7" type="primary">Mo03172</name>
    <name evidence="7" type="ORF">E5Q_03172</name>
</gene>
<dbReference type="GO" id="GO:0005737">
    <property type="term" value="C:cytoplasm"/>
    <property type="evidence" value="ECO:0007669"/>
    <property type="project" value="UniProtKB-ARBA"/>
</dbReference>
<evidence type="ECO:0000256" key="1">
    <source>
        <dbReference type="ARBA" id="ARBA00007409"/>
    </source>
</evidence>
<dbReference type="FunCoup" id="G7E0Z4">
    <property type="interactions" value="241"/>
</dbReference>
<feature type="domain" description="GST C-terminal" evidence="6">
    <location>
        <begin position="94"/>
        <end position="233"/>
    </location>
</feature>
<keyword evidence="8" id="KW-1185">Reference proteome</keyword>
<evidence type="ECO:0000313" key="8">
    <source>
        <dbReference type="Proteomes" id="UP000009131"/>
    </source>
</evidence>
<dbReference type="InterPro" id="IPR040079">
    <property type="entry name" value="Glutathione_S-Trfase"/>
</dbReference>
<dbReference type="Pfam" id="PF14497">
    <property type="entry name" value="GST_C_3"/>
    <property type="match status" value="1"/>
</dbReference>
<dbReference type="eggNOG" id="KOG0867">
    <property type="taxonomic scope" value="Eukaryota"/>
</dbReference>
<dbReference type="FunFam" id="3.40.30.10:FF:000156">
    <property type="entry name" value="Glutathione S-transferase 1"/>
    <property type="match status" value="1"/>
</dbReference>
<reference evidence="7 8" key="1">
    <citation type="journal article" date="2011" name="J. Gen. Appl. Microbiol.">
        <title>Draft genome sequencing of the enigmatic basidiomycete Mixia osmundae.</title>
        <authorList>
            <person name="Nishida H."/>
            <person name="Nagatsuka Y."/>
            <person name="Sugiyama J."/>
        </authorList>
    </citation>
    <scope>NUCLEOTIDE SEQUENCE [LARGE SCALE GENOMIC DNA]</scope>
    <source>
        <strain evidence="8">CBS 9802 / IAM 14324 / JCM 22182 / KY 12970</strain>
    </source>
</reference>
<evidence type="ECO:0000313" key="7">
    <source>
        <dbReference type="EMBL" id="GAA96504.1"/>
    </source>
</evidence>
<dbReference type="PANTHER" id="PTHR44051">
    <property type="entry name" value="GLUTATHIONE S-TRANSFERASE-RELATED"/>
    <property type="match status" value="1"/>
</dbReference>
<dbReference type="InterPro" id="IPR036249">
    <property type="entry name" value="Thioredoxin-like_sf"/>
</dbReference>
<dbReference type="InterPro" id="IPR004046">
    <property type="entry name" value="GST_C"/>
</dbReference>
<dbReference type="Pfam" id="PF02798">
    <property type="entry name" value="GST_N"/>
    <property type="match status" value="1"/>
</dbReference>
<dbReference type="GO" id="GO:0004602">
    <property type="term" value="F:glutathione peroxidase activity"/>
    <property type="evidence" value="ECO:0007669"/>
    <property type="project" value="UniProtKB-ARBA"/>
</dbReference>
<dbReference type="CDD" id="cd03046">
    <property type="entry name" value="GST_N_GTT1_like"/>
    <property type="match status" value="1"/>
</dbReference>
<dbReference type="EC" id="2.5.1.18" evidence="2"/>
<dbReference type="EMBL" id="BABT02000102">
    <property type="protein sequence ID" value="GAA96504.1"/>
    <property type="molecule type" value="Genomic_DNA"/>
</dbReference>
<proteinExistence type="inferred from homology"/>
<dbReference type="SFLD" id="SFLDG00358">
    <property type="entry name" value="Main_(cytGST)"/>
    <property type="match status" value="1"/>
</dbReference>
<dbReference type="InParanoid" id="G7E0Z4"/>
<dbReference type="InterPro" id="IPR010987">
    <property type="entry name" value="Glutathione-S-Trfase_C-like"/>
</dbReference>
<dbReference type="PROSITE" id="PS50405">
    <property type="entry name" value="GST_CTER"/>
    <property type="match status" value="1"/>
</dbReference>
<evidence type="ECO:0000256" key="2">
    <source>
        <dbReference type="ARBA" id="ARBA00012452"/>
    </source>
</evidence>
<evidence type="ECO:0000259" key="5">
    <source>
        <dbReference type="PROSITE" id="PS50404"/>
    </source>
</evidence>
<dbReference type="AlphaFoldDB" id="G7E0Z4"/>
<dbReference type="PROSITE" id="PS50404">
    <property type="entry name" value="GST_NTER"/>
    <property type="match status" value="1"/>
</dbReference>
<dbReference type="GO" id="GO:0004364">
    <property type="term" value="F:glutathione transferase activity"/>
    <property type="evidence" value="ECO:0007669"/>
    <property type="project" value="UniProtKB-EC"/>
</dbReference>
<feature type="domain" description="GST N-terminal" evidence="5">
    <location>
        <begin position="3"/>
        <end position="88"/>
    </location>
</feature>
<dbReference type="SFLD" id="SFLDG01150">
    <property type="entry name" value="Main.1:_Beta-like"/>
    <property type="match status" value="1"/>
</dbReference>
<dbReference type="SFLD" id="SFLDS00019">
    <property type="entry name" value="Glutathione_Transferase_(cytos"/>
    <property type="match status" value="1"/>
</dbReference>
<dbReference type="InterPro" id="IPR004045">
    <property type="entry name" value="Glutathione_S-Trfase_N"/>
</dbReference>
<comment type="catalytic activity">
    <reaction evidence="4">
        <text>RX + glutathione = an S-substituted glutathione + a halide anion + H(+)</text>
        <dbReference type="Rhea" id="RHEA:16437"/>
        <dbReference type="ChEBI" id="CHEBI:15378"/>
        <dbReference type="ChEBI" id="CHEBI:16042"/>
        <dbReference type="ChEBI" id="CHEBI:17792"/>
        <dbReference type="ChEBI" id="CHEBI:57925"/>
        <dbReference type="ChEBI" id="CHEBI:90779"/>
        <dbReference type="EC" id="2.5.1.18"/>
    </reaction>
</comment>
<reference evidence="7 8" key="2">
    <citation type="journal article" date="2012" name="Open Biol.">
        <title>Characteristics of nucleosomes and linker DNA regions on the genome of the basidiomycete Mixia osmundae revealed by mono- and dinucleosome mapping.</title>
        <authorList>
            <person name="Nishida H."/>
            <person name="Kondo S."/>
            <person name="Matsumoto T."/>
            <person name="Suzuki Y."/>
            <person name="Yoshikawa H."/>
            <person name="Taylor T.D."/>
            <person name="Sugiyama J."/>
        </authorList>
    </citation>
    <scope>NUCLEOTIDE SEQUENCE [LARGE SCALE GENOMIC DNA]</scope>
    <source>
        <strain evidence="8">CBS 9802 / IAM 14324 / JCM 22182 / KY 12970</strain>
    </source>
</reference>
<dbReference type="OrthoDB" id="2098326at2759"/>